<reference evidence="2 3" key="1">
    <citation type="journal article" date="2018" name="PLoS Genet.">
        <title>Population sequencing reveals clonal diversity and ancestral inbreeding in the grapevine cultivar Chardonnay.</title>
        <authorList>
            <person name="Roach M.J."/>
            <person name="Johnson D.L."/>
            <person name="Bohlmann J."/>
            <person name="van Vuuren H.J."/>
            <person name="Jones S.J."/>
            <person name="Pretorius I.S."/>
            <person name="Schmidt S.A."/>
            <person name="Borneman A.R."/>
        </authorList>
    </citation>
    <scope>NUCLEOTIDE SEQUENCE [LARGE SCALE GENOMIC DNA]</scope>
    <source>
        <strain evidence="3">cv. Chardonnay</strain>
        <tissue evidence="2">Leaf</tissue>
    </source>
</reference>
<accession>A0A438I300</accession>
<dbReference type="InterPro" id="IPR043128">
    <property type="entry name" value="Rev_trsase/Diguanyl_cyclase"/>
</dbReference>
<evidence type="ECO:0000313" key="3">
    <source>
        <dbReference type="Proteomes" id="UP000288805"/>
    </source>
</evidence>
<gene>
    <name evidence="2" type="primary">TY3B-I_462</name>
    <name evidence="2" type="ORF">CK203_039955</name>
</gene>
<evidence type="ECO:0000313" key="2">
    <source>
        <dbReference type="EMBL" id="RVW91089.1"/>
    </source>
</evidence>
<dbReference type="SUPFAM" id="SSF56672">
    <property type="entry name" value="DNA/RNA polymerases"/>
    <property type="match status" value="1"/>
</dbReference>
<comment type="caution">
    <text evidence="2">The sequence shown here is derived from an EMBL/GenBank/DDBJ whole genome shotgun (WGS) entry which is preliminary data.</text>
</comment>
<sequence>MACVIAKLTKTDEEKDMQIASLINKVEAQVQNMSESSQGLNHLLNVAFPLNDAPHAYRTMQVERQTIEYASMEGKSKTTWHFVETCNNAGTDGDLLVKQFIHSLQGNAFDWYINLAPECINSWDQMEHYINLWHSLSLDCKDRLFEVSAMEICIQGMHWVSYTFSKGYDPDLTIDLQRERHDGKKSDKTLKKPIEESKTINTPPVKISARDKKNVVKEAGPIQENERCRFTLKELEEKKYHFLDFDVPNMLEDLLQKKVLFAIISSTRKAKLKGKLKQSKTKKTKASTQHIIVEDIEESSGSNSLSQILVFDRIEAPITRASVFTRLEVDSNLESSEEEPGEALQAFEDGGQANVDELKELNLDDFPLPIIELMVGATTGHKSLSFMDGSSGCNQIRMVLRDEELTAFRTPKGIYCYKVIPFGLKNAGAMYQRAMQKIFDDMFHKNVECYVDDLVVKSRKREDHL</sequence>
<evidence type="ECO:0000259" key="1">
    <source>
        <dbReference type="Pfam" id="PF00078"/>
    </source>
</evidence>
<dbReference type="InterPro" id="IPR053134">
    <property type="entry name" value="RNA-dir_DNA_polymerase"/>
</dbReference>
<dbReference type="EMBL" id="QGNW01000149">
    <property type="protein sequence ID" value="RVW91089.1"/>
    <property type="molecule type" value="Genomic_DNA"/>
</dbReference>
<dbReference type="PANTHER" id="PTHR24559">
    <property type="entry name" value="TRANSPOSON TY3-I GAG-POL POLYPROTEIN"/>
    <property type="match status" value="1"/>
</dbReference>
<dbReference type="Gene3D" id="3.10.10.10">
    <property type="entry name" value="HIV Type 1 Reverse Transcriptase, subunit A, domain 1"/>
    <property type="match status" value="1"/>
</dbReference>
<dbReference type="PANTHER" id="PTHR24559:SF439">
    <property type="entry name" value="RETROTRANSPOSON, UNCLASSIFIED-LIKE PROTEIN"/>
    <property type="match status" value="1"/>
</dbReference>
<proteinExistence type="predicted"/>
<name>A0A438I300_VITVI</name>
<dbReference type="Proteomes" id="UP000288805">
    <property type="component" value="Unassembled WGS sequence"/>
</dbReference>
<feature type="domain" description="Reverse transcriptase" evidence="1">
    <location>
        <begin position="355"/>
        <end position="464"/>
    </location>
</feature>
<protein>
    <submittedName>
        <fullName evidence="2">Transposon Ty3-I Gag-Pol polyprotein</fullName>
    </submittedName>
</protein>
<dbReference type="Pfam" id="PF00078">
    <property type="entry name" value="RVT_1"/>
    <property type="match status" value="1"/>
</dbReference>
<dbReference type="InterPro" id="IPR043502">
    <property type="entry name" value="DNA/RNA_pol_sf"/>
</dbReference>
<dbReference type="InterPro" id="IPR000477">
    <property type="entry name" value="RT_dom"/>
</dbReference>
<dbReference type="CDD" id="cd01647">
    <property type="entry name" value="RT_LTR"/>
    <property type="match status" value="1"/>
</dbReference>
<dbReference type="AlphaFoldDB" id="A0A438I300"/>
<organism evidence="2 3">
    <name type="scientific">Vitis vinifera</name>
    <name type="common">Grape</name>
    <dbReference type="NCBI Taxonomy" id="29760"/>
    <lineage>
        <taxon>Eukaryota</taxon>
        <taxon>Viridiplantae</taxon>
        <taxon>Streptophyta</taxon>
        <taxon>Embryophyta</taxon>
        <taxon>Tracheophyta</taxon>
        <taxon>Spermatophyta</taxon>
        <taxon>Magnoliopsida</taxon>
        <taxon>eudicotyledons</taxon>
        <taxon>Gunneridae</taxon>
        <taxon>Pentapetalae</taxon>
        <taxon>rosids</taxon>
        <taxon>Vitales</taxon>
        <taxon>Vitaceae</taxon>
        <taxon>Viteae</taxon>
        <taxon>Vitis</taxon>
    </lineage>
</organism>
<dbReference type="Gene3D" id="3.30.70.270">
    <property type="match status" value="1"/>
</dbReference>